<dbReference type="Proteomes" id="UP000076083">
    <property type="component" value="Chromosome"/>
</dbReference>
<reference evidence="4 5" key="2">
    <citation type="journal article" date="2018" name="Nature">
        <title>Mutant phenotypes for thousands of bacterial genes of unknown function.</title>
        <authorList>
            <person name="Price M.N."/>
            <person name="Wetmore K.M."/>
            <person name="Waters R.J."/>
            <person name="Callaghan M."/>
            <person name="Ray J."/>
            <person name="Liu H."/>
            <person name="Kuehl J.V."/>
            <person name="Melnyk R.A."/>
            <person name="Lamson J.S."/>
            <person name="Suh Y."/>
            <person name="Carlson H.K."/>
            <person name="Esquivel Z."/>
            <person name="Sadeeshkumar H."/>
            <person name="Chakraborty R."/>
            <person name="Zane G.M."/>
            <person name="Rubin B.E."/>
            <person name="Wall J.D."/>
            <person name="Visel A."/>
            <person name="Bristow J."/>
            <person name="Blow M.J."/>
            <person name="Arkin A.P."/>
            <person name="Deutschbauer A.M."/>
        </authorList>
    </citation>
    <scope>NUCLEOTIDE SEQUENCE [LARGE SCALE GENOMIC DNA]</scope>
    <source>
        <strain evidence="4 5">FW300-N2E2</strain>
    </source>
</reference>
<evidence type="ECO:0000256" key="2">
    <source>
        <dbReference type="ARBA" id="ARBA00044983"/>
    </source>
</evidence>
<dbReference type="Pfam" id="PF13801">
    <property type="entry name" value="Metal_resist"/>
    <property type="match status" value="1"/>
</dbReference>
<dbReference type="EMBL" id="CP015225">
    <property type="protein sequence ID" value="AMZ73491.1"/>
    <property type="molecule type" value="Genomic_DNA"/>
</dbReference>
<dbReference type="Gene3D" id="1.20.120.1490">
    <property type="match status" value="1"/>
</dbReference>
<comment type="similarity">
    <text evidence="1">Belongs to the ZraP family.</text>
</comment>
<evidence type="ECO:0000313" key="5">
    <source>
        <dbReference type="Proteomes" id="UP000076083"/>
    </source>
</evidence>
<dbReference type="RefSeq" id="WP_063323663.1">
    <property type="nucleotide sequence ID" value="NZ_CP015225.1"/>
</dbReference>
<name>A0A160A2B1_PSEFL</name>
<proteinExistence type="inferred from homology"/>
<protein>
    <recommendedName>
        <fullName evidence="2">Signaling pathway modulator ZraP</fullName>
    </recommendedName>
    <alternativeName>
        <fullName evidence="3">Zinc resistance-associated protein</fullName>
    </alternativeName>
</protein>
<evidence type="ECO:0000313" key="4">
    <source>
        <dbReference type="EMBL" id="AMZ73491.1"/>
    </source>
</evidence>
<gene>
    <name evidence="4" type="ORF">TK06_21140</name>
</gene>
<reference evidence="5" key="1">
    <citation type="submission" date="2016-04" db="EMBL/GenBank/DDBJ databases">
        <authorList>
            <person name="Ray J."/>
            <person name="Price M."/>
            <person name="Deutschbauer A."/>
        </authorList>
    </citation>
    <scope>NUCLEOTIDE SEQUENCE [LARGE SCALE GENOMIC DNA]</scope>
    <source>
        <strain evidence="5">FW300-N2E2</strain>
    </source>
</reference>
<evidence type="ECO:0000256" key="1">
    <source>
        <dbReference type="ARBA" id="ARBA00044945"/>
    </source>
</evidence>
<dbReference type="AlphaFoldDB" id="A0A160A2B1"/>
<sequence>MNKTWLLSGALLLSLGANAFFGGWLLSRPNTAPFADLGQNQPVRELIGKVLRLPDAQRQDVRAVISQHAPGLRTLAAQARSNRQVILTQLSADSIDRQQVQTSFAKQREATVQLQTAAQVMLLDIAEKLPPEQRRQFMREGP</sequence>
<organism evidence="4 5">
    <name type="scientific">Pseudomonas fluorescens</name>
    <dbReference type="NCBI Taxonomy" id="294"/>
    <lineage>
        <taxon>Bacteria</taxon>
        <taxon>Pseudomonadati</taxon>
        <taxon>Pseudomonadota</taxon>
        <taxon>Gammaproteobacteria</taxon>
        <taxon>Pseudomonadales</taxon>
        <taxon>Pseudomonadaceae</taxon>
        <taxon>Pseudomonas</taxon>
    </lineage>
</organism>
<dbReference type="InterPro" id="IPR025961">
    <property type="entry name" value="Metal_resist"/>
</dbReference>
<accession>A0A160A2B1</accession>
<evidence type="ECO:0000256" key="3">
    <source>
        <dbReference type="ARBA" id="ARBA00045001"/>
    </source>
</evidence>